<evidence type="ECO:0000256" key="4">
    <source>
        <dbReference type="ARBA" id="ARBA00023065"/>
    </source>
</evidence>
<dbReference type="EMBL" id="VSSQ01041737">
    <property type="protein sequence ID" value="MPM95216.1"/>
    <property type="molecule type" value="Genomic_DNA"/>
</dbReference>
<keyword evidence="2" id="KW-0813">Transport</keyword>
<keyword evidence="6" id="KW-0066">ATP synthesis</keyword>
<evidence type="ECO:0000256" key="2">
    <source>
        <dbReference type="ARBA" id="ARBA00022448"/>
    </source>
</evidence>
<comment type="caution">
    <text evidence="7">The sequence shown here is derived from an EMBL/GenBank/DDBJ whole genome shotgun (WGS) entry which is preliminary data.</text>
</comment>
<proteinExistence type="predicted"/>
<protein>
    <submittedName>
        <fullName evidence="7">ATP synthase subunit delta</fullName>
    </submittedName>
</protein>
<dbReference type="GO" id="GO:0046933">
    <property type="term" value="F:proton-transporting ATP synthase activity, rotational mechanism"/>
    <property type="evidence" value="ECO:0007669"/>
    <property type="project" value="InterPro"/>
</dbReference>
<dbReference type="GO" id="GO:0016020">
    <property type="term" value="C:membrane"/>
    <property type="evidence" value="ECO:0007669"/>
    <property type="project" value="UniProtKB-SubCell"/>
</dbReference>
<comment type="subcellular location">
    <subcellularLocation>
        <location evidence="1">Membrane</location>
    </subcellularLocation>
</comment>
<sequence length="89" mass="10131">MALKYIDIYRENKQIFSGKLTTAIEIDGAIEQHLVAVIEKQTNGTLELEKKVNPDILGGFMIEVDNLRWDATLKNELRSIKNKLIESSI</sequence>
<keyword evidence="5" id="KW-0472">Membrane</keyword>
<dbReference type="InterPro" id="IPR000711">
    <property type="entry name" value="ATPase_OSCP/dsu"/>
</dbReference>
<name>A0A645E0Y4_9ZZZZ</name>
<evidence type="ECO:0000256" key="5">
    <source>
        <dbReference type="ARBA" id="ARBA00023136"/>
    </source>
</evidence>
<dbReference type="Pfam" id="PF00213">
    <property type="entry name" value="OSCP"/>
    <property type="match status" value="1"/>
</dbReference>
<dbReference type="AlphaFoldDB" id="A0A645E0Y4"/>
<reference evidence="7" key="1">
    <citation type="submission" date="2019-08" db="EMBL/GenBank/DDBJ databases">
        <authorList>
            <person name="Kucharzyk K."/>
            <person name="Murdoch R.W."/>
            <person name="Higgins S."/>
            <person name="Loffler F."/>
        </authorList>
    </citation>
    <scope>NUCLEOTIDE SEQUENCE</scope>
</reference>
<organism evidence="7">
    <name type="scientific">bioreactor metagenome</name>
    <dbReference type="NCBI Taxonomy" id="1076179"/>
    <lineage>
        <taxon>unclassified sequences</taxon>
        <taxon>metagenomes</taxon>
        <taxon>ecological metagenomes</taxon>
    </lineage>
</organism>
<keyword evidence="3" id="KW-0375">Hydrogen ion transport</keyword>
<evidence type="ECO:0000256" key="3">
    <source>
        <dbReference type="ARBA" id="ARBA00022781"/>
    </source>
</evidence>
<evidence type="ECO:0000256" key="1">
    <source>
        <dbReference type="ARBA" id="ARBA00004370"/>
    </source>
</evidence>
<gene>
    <name evidence="7" type="primary">atpD_52</name>
    <name evidence="7" type="ORF">SDC9_142369</name>
</gene>
<accession>A0A645E0Y4</accession>
<keyword evidence="4" id="KW-0406">Ion transport</keyword>
<evidence type="ECO:0000313" key="7">
    <source>
        <dbReference type="EMBL" id="MPM95216.1"/>
    </source>
</evidence>
<evidence type="ECO:0000256" key="6">
    <source>
        <dbReference type="ARBA" id="ARBA00023310"/>
    </source>
</evidence>